<dbReference type="SUPFAM" id="SSF53474">
    <property type="entry name" value="alpha/beta-Hydrolases"/>
    <property type="match status" value="1"/>
</dbReference>
<name>A0A3P7JIQ0_STRVU</name>
<evidence type="ECO:0000256" key="2">
    <source>
        <dbReference type="SAM" id="Phobius"/>
    </source>
</evidence>
<dbReference type="InterPro" id="IPR050300">
    <property type="entry name" value="GDXG_lipolytic_enzyme"/>
</dbReference>
<keyword evidence="1" id="KW-0378">Hydrolase</keyword>
<gene>
    <name evidence="4" type="ORF">SVUK_LOCUS11015</name>
</gene>
<evidence type="ECO:0000313" key="4">
    <source>
        <dbReference type="EMBL" id="VDM76017.1"/>
    </source>
</evidence>
<dbReference type="Proteomes" id="UP000270094">
    <property type="component" value="Unassembled WGS sequence"/>
</dbReference>
<dbReference type="Pfam" id="PF12146">
    <property type="entry name" value="Hydrolase_4"/>
    <property type="match status" value="1"/>
</dbReference>
<dbReference type="GO" id="GO:0004061">
    <property type="term" value="F:arylformamidase activity"/>
    <property type="evidence" value="ECO:0007669"/>
    <property type="project" value="TreeGrafter"/>
</dbReference>
<feature type="transmembrane region" description="Helical" evidence="2">
    <location>
        <begin position="257"/>
        <end position="281"/>
    </location>
</feature>
<dbReference type="InterPro" id="IPR022742">
    <property type="entry name" value="Hydrolase_4"/>
</dbReference>
<proteinExistence type="predicted"/>
<organism evidence="4 5">
    <name type="scientific">Strongylus vulgaris</name>
    <name type="common">Blood worm</name>
    <dbReference type="NCBI Taxonomy" id="40348"/>
    <lineage>
        <taxon>Eukaryota</taxon>
        <taxon>Metazoa</taxon>
        <taxon>Ecdysozoa</taxon>
        <taxon>Nematoda</taxon>
        <taxon>Chromadorea</taxon>
        <taxon>Rhabditida</taxon>
        <taxon>Rhabditina</taxon>
        <taxon>Rhabditomorpha</taxon>
        <taxon>Strongyloidea</taxon>
        <taxon>Strongylidae</taxon>
        <taxon>Strongylus</taxon>
    </lineage>
</organism>
<dbReference type="PANTHER" id="PTHR48081:SF33">
    <property type="entry name" value="KYNURENINE FORMAMIDASE"/>
    <property type="match status" value="1"/>
</dbReference>
<evidence type="ECO:0000256" key="1">
    <source>
        <dbReference type="ARBA" id="ARBA00022801"/>
    </source>
</evidence>
<feature type="transmembrane region" description="Helical" evidence="2">
    <location>
        <begin position="191"/>
        <end position="212"/>
    </location>
</feature>
<evidence type="ECO:0000313" key="5">
    <source>
        <dbReference type="Proteomes" id="UP000270094"/>
    </source>
</evidence>
<reference evidence="4 5" key="1">
    <citation type="submission" date="2018-11" db="EMBL/GenBank/DDBJ databases">
        <authorList>
            <consortium name="Pathogen Informatics"/>
        </authorList>
    </citation>
    <scope>NUCLEOTIDE SEQUENCE [LARGE SCALE GENOMIC DNA]</scope>
</reference>
<keyword evidence="2" id="KW-0472">Membrane</keyword>
<dbReference type="InterPro" id="IPR029058">
    <property type="entry name" value="AB_hydrolase_fold"/>
</dbReference>
<feature type="domain" description="Serine aminopeptidase S33" evidence="3">
    <location>
        <begin position="121"/>
        <end position="186"/>
    </location>
</feature>
<keyword evidence="2" id="KW-1133">Transmembrane helix</keyword>
<dbReference type="EMBL" id="UYYB01096203">
    <property type="protein sequence ID" value="VDM76017.1"/>
    <property type="molecule type" value="Genomic_DNA"/>
</dbReference>
<dbReference type="PANTHER" id="PTHR48081">
    <property type="entry name" value="AB HYDROLASE SUPERFAMILY PROTEIN C4A8.06C"/>
    <property type="match status" value="1"/>
</dbReference>
<keyword evidence="2" id="KW-0812">Transmembrane</keyword>
<evidence type="ECO:0000259" key="3">
    <source>
        <dbReference type="Pfam" id="PF12146"/>
    </source>
</evidence>
<sequence length="353" mass="40273">MDPDPALTHLYSCSRWAGSDATEESEEQYINTTKLEPKLHCLVILRIDIWGEVDDNLVIFFHGGYWQVSPKEQFLINSHGLYVQYKVQEGTRKVVAPAAVNLLKKGIAMAAVGYDYATPTHSISQMVKQVATAVKFILSKYPNVNHVTLAGHSAGAQLAFKVSTCLKNPRIQKLVLFSGVFELHELPFCEIGSVIGFVIIFLLAFLGSHLNLRNWLRDFRATRLPRRHGCHRRHNLVISLWEDGSFRGRNDEKRLRLVFKCIFSSINCSFFLLNSITYILTFLLESIIAQVSILKCILFVYMFPRLSSSSIWYYTFGGGRVPFFRKVRGTFARHSSSPPSFWALSKEFFHEHA</sequence>
<keyword evidence="5" id="KW-1185">Reference proteome</keyword>
<protein>
    <recommendedName>
        <fullName evidence="3">Serine aminopeptidase S33 domain-containing protein</fullName>
    </recommendedName>
</protein>
<dbReference type="OrthoDB" id="433474at2759"/>
<dbReference type="AlphaFoldDB" id="A0A3P7JIQ0"/>
<dbReference type="Gene3D" id="3.40.50.1820">
    <property type="entry name" value="alpha/beta hydrolase"/>
    <property type="match status" value="1"/>
</dbReference>
<accession>A0A3P7JIQ0</accession>